<reference evidence="2" key="1">
    <citation type="journal article" date="2010" name="ISME J.">
        <title>Metagenome of the Mediterranean deep chlorophyll maximum studied by direct and fosmid library 454 pyrosequencing.</title>
        <authorList>
            <person name="Ghai R."/>
            <person name="Martin-Cuadrado A.B."/>
            <person name="Molto A.G."/>
            <person name="Heredia I.G."/>
            <person name="Cabrera R."/>
            <person name="Martin J."/>
            <person name="Verdu M."/>
            <person name="Deschamps P."/>
            <person name="Moreira D."/>
            <person name="Lopez-Garcia P."/>
            <person name="Mira A."/>
            <person name="Rodriguez-Valera F."/>
        </authorList>
    </citation>
    <scope>NUCLEOTIDE SEQUENCE</scope>
</reference>
<evidence type="ECO:0000256" key="1">
    <source>
        <dbReference type="SAM" id="MobiDB-lite"/>
    </source>
</evidence>
<dbReference type="EMBL" id="GU943133">
    <property type="protein sequence ID" value="ADD96341.1"/>
    <property type="molecule type" value="Genomic_DNA"/>
</dbReference>
<accession>D6PKU0</accession>
<organism evidence="2">
    <name type="scientific">uncultured organism MedDCM-OCT-S08-C700</name>
    <dbReference type="NCBI Taxonomy" id="743641"/>
    <lineage>
        <taxon>unclassified sequences</taxon>
        <taxon>environmental samples</taxon>
    </lineage>
</organism>
<proteinExistence type="predicted"/>
<evidence type="ECO:0000313" key="2">
    <source>
        <dbReference type="EMBL" id="ADD96341.1"/>
    </source>
</evidence>
<protein>
    <submittedName>
        <fullName evidence="2">Uncharacterized protein</fullName>
    </submittedName>
</protein>
<dbReference type="AlphaFoldDB" id="D6PKU0"/>
<sequence length="94" mass="10731">MISEFDMGLRFSKKPRKKRPTPERSDLGNPILTMTDKEIFNTFASVIDAPEASPFLKRIAQAGLVAMPEDKALILKSWPYIFMQYGPHTKGYRP</sequence>
<feature type="region of interest" description="Disordered" evidence="1">
    <location>
        <begin position="1"/>
        <end position="30"/>
    </location>
</feature>
<name>D6PKU0_9ZZZZ</name>